<reference evidence="1 2" key="1">
    <citation type="journal article" date="2013" name="Genome Biol. Evol.">
        <title>Genomes of Stigonematalean cyanobacteria (subsection V) and the evolution of oxygenic photosynthesis from prokaryotes to plastids.</title>
        <authorList>
            <person name="Dagan T."/>
            <person name="Roettger M."/>
            <person name="Stucken K."/>
            <person name="Landan G."/>
            <person name="Koch R."/>
            <person name="Major P."/>
            <person name="Gould S.B."/>
            <person name="Goremykin V.V."/>
            <person name="Rippka R."/>
            <person name="Tandeau de Marsac N."/>
            <person name="Gugger M."/>
            <person name="Lockhart P.J."/>
            <person name="Allen J.F."/>
            <person name="Brune I."/>
            <person name="Maus I."/>
            <person name="Puhler A."/>
            <person name="Martin W.F."/>
        </authorList>
    </citation>
    <scope>NUCLEOTIDE SEQUENCE [LARGE SCALE GENOMIC DNA]</scope>
    <source>
        <strain evidence="1 2">PCC 7110</strain>
    </source>
</reference>
<accession>A0A139XBX4</accession>
<evidence type="ECO:0000313" key="1">
    <source>
        <dbReference type="EMBL" id="KYC42153.1"/>
    </source>
</evidence>
<sequence>MNPERKEILKQLRQACQESAQKYAYQLLPFVAESVIKSNLNAGYYHAKKLQETGSRKSANHLYTCFLEALKRPLIYRCARDVGIWVDLWALVSIEPGYRQYLPQDLKTEFLWWVMSQELEDPEVEWDN</sequence>
<dbReference type="STRING" id="128403.WA1_19360"/>
<protein>
    <submittedName>
        <fullName evidence="1">Uncharacterized protein</fullName>
    </submittedName>
</protein>
<dbReference type="AlphaFoldDB" id="A0A139XBX4"/>
<comment type="caution">
    <text evidence="1">The sequence shown here is derived from an EMBL/GenBank/DDBJ whole genome shotgun (WGS) entry which is preliminary data.</text>
</comment>
<evidence type="ECO:0000313" key="2">
    <source>
        <dbReference type="Proteomes" id="UP000076925"/>
    </source>
</evidence>
<dbReference type="RefSeq" id="WP_017741917.1">
    <property type="nucleotide sequence ID" value="NZ_KQ976354.1"/>
</dbReference>
<dbReference type="EMBL" id="ANNX02000020">
    <property type="protein sequence ID" value="KYC42153.1"/>
    <property type="molecule type" value="Genomic_DNA"/>
</dbReference>
<dbReference type="Proteomes" id="UP000076925">
    <property type="component" value="Unassembled WGS sequence"/>
</dbReference>
<proteinExistence type="predicted"/>
<organism evidence="1 2">
    <name type="scientific">Scytonema hofmannii PCC 7110</name>
    <dbReference type="NCBI Taxonomy" id="128403"/>
    <lineage>
        <taxon>Bacteria</taxon>
        <taxon>Bacillati</taxon>
        <taxon>Cyanobacteriota</taxon>
        <taxon>Cyanophyceae</taxon>
        <taxon>Nostocales</taxon>
        <taxon>Scytonemataceae</taxon>
        <taxon>Scytonema</taxon>
    </lineage>
</organism>
<keyword evidence="2" id="KW-1185">Reference proteome</keyword>
<name>A0A139XBX4_9CYAN</name>
<gene>
    <name evidence="1" type="ORF">WA1_19360</name>
</gene>